<evidence type="ECO:0000313" key="1">
    <source>
        <dbReference type="EMBL" id="CAG8662110.1"/>
    </source>
</evidence>
<keyword evidence="2" id="KW-1185">Reference proteome</keyword>
<proteinExistence type="predicted"/>
<dbReference type="EMBL" id="CAJVPK010008630">
    <property type="protein sequence ID" value="CAG8662110.1"/>
    <property type="molecule type" value="Genomic_DNA"/>
</dbReference>
<sequence length="161" mass="18568">SEAGKHYEGQGATKWLHESGLKLPKMMRDMFVSLCKKTDWDPEKMEKMETVGHIHGGLVLMIMTLDLPAGYVTRINKSELYRIPEDIESFNDAIELITAVWKSKMRVVNTMALLNNTEKDVIVDRLRNVSTIKRNRNNRTNQIKKILPENQTTPEKAQKKD</sequence>
<comment type="caution">
    <text evidence="1">The sequence shown here is derived from an EMBL/GenBank/DDBJ whole genome shotgun (WGS) entry which is preliminary data.</text>
</comment>
<feature type="non-terminal residue" evidence="1">
    <location>
        <position position="1"/>
    </location>
</feature>
<dbReference type="Proteomes" id="UP000789706">
    <property type="component" value="Unassembled WGS sequence"/>
</dbReference>
<dbReference type="OrthoDB" id="2427805at2759"/>
<reference evidence="1" key="1">
    <citation type="submission" date="2021-06" db="EMBL/GenBank/DDBJ databases">
        <authorList>
            <person name="Kallberg Y."/>
            <person name="Tangrot J."/>
            <person name="Rosling A."/>
        </authorList>
    </citation>
    <scope>NUCLEOTIDE SEQUENCE</scope>
    <source>
        <strain evidence="1">AZ414A</strain>
    </source>
</reference>
<gene>
    <name evidence="1" type="ORF">DEBURN_LOCUS11794</name>
</gene>
<organism evidence="1 2">
    <name type="scientific">Diversispora eburnea</name>
    <dbReference type="NCBI Taxonomy" id="1213867"/>
    <lineage>
        <taxon>Eukaryota</taxon>
        <taxon>Fungi</taxon>
        <taxon>Fungi incertae sedis</taxon>
        <taxon>Mucoromycota</taxon>
        <taxon>Glomeromycotina</taxon>
        <taxon>Glomeromycetes</taxon>
        <taxon>Diversisporales</taxon>
        <taxon>Diversisporaceae</taxon>
        <taxon>Diversispora</taxon>
    </lineage>
</organism>
<accession>A0A9N9H6E5</accession>
<dbReference type="AlphaFoldDB" id="A0A9N9H6E5"/>
<protein>
    <submittedName>
        <fullName evidence="1">8669_t:CDS:1</fullName>
    </submittedName>
</protein>
<name>A0A9N9H6E5_9GLOM</name>
<feature type="non-terminal residue" evidence="1">
    <location>
        <position position="161"/>
    </location>
</feature>
<evidence type="ECO:0000313" key="2">
    <source>
        <dbReference type="Proteomes" id="UP000789706"/>
    </source>
</evidence>